<dbReference type="EMBL" id="KV429052">
    <property type="protein sequence ID" value="KZT70280.1"/>
    <property type="molecule type" value="Genomic_DNA"/>
</dbReference>
<dbReference type="PRINTS" id="PR00081">
    <property type="entry name" value="GDHRDH"/>
</dbReference>
<comment type="similarity">
    <text evidence="1">Belongs to the short-chain dehydrogenases/reductases (SDR) family.</text>
</comment>
<dbReference type="PANTHER" id="PTHR24320:SF236">
    <property type="entry name" value="SHORT-CHAIN DEHYDROGENASE-RELATED"/>
    <property type="match status" value="1"/>
</dbReference>
<accession>A0A165R439</accession>
<dbReference type="Proteomes" id="UP000076727">
    <property type="component" value="Unassembled WGS sequence"/>
</dbReference>
<evidence type="ECO:0000313" key="4">
    <source>
        <dbReference type="EMBL" id="KZT70280.1"/>
    </source>
</evidence>
<dbReference type="SUPFAM" id="SSF51735">
    <property type="entry name" value="NAD(P)-binding Rossmann-fold domains"/>
    <property type="match status" value="1"/>
</dbReference>
<sequence>MQSYALGAVLPGLLNVSGRGWWSMLVPPPRWSVDDIPDLSGKVIIVTGGNANIGRETVKALLVHNAKVYLGARNERKARAVIETLKSEIGHEAVFLKLDLATLRSVKSAADEFLSKENKLDVLVNNAASQYPPVDQLTSEGHDLQFGTNVLGHFYFTQLLLLATAKASPDGKARVVHVASVGHEFVNGVDLADTPKRRTLHPTTLYFQSKFGNVLVAKEFHRRYADQGLVSCSLHPGNLRFDTERHPSLIIRLMSNINPFLPGAQLGAFTQLWAATSPEGVDFGGKYLIPWARMGTAKKETEDPELAKKLWDWLEEQIRKHQD</sequence>
<dbReference type="OrthoDB" id="191139at2759"/>
<dbReference type="Pfam" id="PF00106">
    <property type="entry name" value="adh_short"/>
    <property type="match status" value="1"/>
</dbReference>
<name>A0A165R439_9APHY</name>
<dbReference type="InterPro" id="IPR002347">
    <property type="entry name" value="SDR_fam"/>
</dbReference>
<organism evidence="4 5">
    <name type="scientific">Daedalea quercina L-15889</name>
    <dbReference type="NCBI Taxonomy" id="1314783"/>
    <lineage>
        <taxon>Eukaryota</taxon>
        <taxon>Fungi</taxon>
        <taxon>Dikarya</taxon>
        <taxon>Basidiomycota</taxon>
        <taxon>Agaricomycotina</taxon>
        <taxon>Agaricomycetes</taxon>
        <taxon>Polyporales</taxon>
        <taxon>Fomitopsis</taxon>
    </lineage>
</organism>
<evidence type="ECO:0000256" key="3">
    <source>
        <dbReference type="ARBA" id="ARBA00023002"/>
    </source>
</evidence>
<dbReference type="InterPro" id="IPR036291">
    <property type="entry name" value="NAD(P)-bd_dom_sf"/>
</dbReference>
<evidence type="ECO:0000313" key="5">
    <source>
        <dbReference type="Proteomes" id="UP000076727"/>
    </source>
</evidence>
<dbReference type="STRING" id="1314783.A0A165R439"/>
<dbReference type="GO" id="GO:0016491">
    <property type="term" value="F:oxidoreductase activity"/>
    <property type="evidence" value="ECO:0007669"/>
    <property type="project" value="UniProtKB-KW"/>
</dbReference>
<dbReference type="PANTHER" id="PTHR24320">
    <property type="entry name" value="RETINOL DEHYDROGENASE"/>
    <property type="match status" value="1"/>
</dbReference>
<reference evidence="4 5" key="1">
    <citation type="journal article" date="2016" name="Mol. Biol. Evol.">
        <title>Comparative Genomics of Early-Diverging Mushroom-Forming Fungi Provides Insights into the Origins of Lignocellulose Decay Capabilities.</title>
        <authorList>
            <person name="Nagy L.G."/>
            <person name="Riley R."/>
            <person name="Tritt A."/>
            <person name="Adam C."/>
            <person name="Daum C."/>
            <person name="Floudas D."/>
            <person name="Sun H."/>
            <person name="Yadav J.S."/>
            <person name="Pangilinan J."/>
            <person name="Larsson K.H."/>
            <person name="Matsuura K."/>
            <person name="Barry K."/>
            <person name="Labutti K."/>
            <person name="Kuo R."/>
            <person name="Ohm R.A."/>
            <person name="Bhattacharya S.S."/>
            <person name="Shirouzu T."/>
            <person name="Yoshinaga Y."/>
            <person name="Martin F.M."/>
            <person name="Grigoriev I.V."/>
            <person name="Hibbett D.S."/>
        </authorList>
    </citation>
    <scope>NUCLEOTIDE SEQUENCE [LARGE SCALE GENOMIC DNA]</scope>
    <source>
        <strain evidence="4 5">L-15889</strain>
    </source>
</reference>
<keyword evidence="5" id="KW-1185">Reference proteome</keyword>
<evidence type="ECO:0000256" key="1">
    <source>
        <dbReference type="ARBA" id="ARBA00006484"/>
    </source>
</evidence>
<protein>
    <submittedName>
        <fullName evidence="4">NAD(P)-binding protein</fullName>
    </submittedName>
</protein>
<proteinExistence type="inferred from homology"/>
<keyword evidence="3" id="KW-0560">Oxidoreductase</keyword>
<dbReference type="AlphaFoldDB" id="A0A165R439"/>
<dbReference type="Gene3D" id="3.40.50.720">
    <property type="entry name" value="NAD(P)-binding Rossmann-like Domain"/>
    <property type="match status" value="1"/>
</dbReference>
<keyword evidence="2" id="KW-0521">NADP</keyword>
<gene>
    <name evidence="4" type="ORF">DAEQUDRAFT_725560</name>
</gene>
<evidence type="ECO:0000256" key="2">
    <source>
        <dbReference type="ARBA" id="ARBA00022857"/>
    </source>
</evidence>